<keyword evidence="2" id="KW-0472">Membrane</keyword>
<dbReference type="AlphaFoldDB" id="A0A8J2MWW9"/>
<feature type="signal peptide" evidence="3">
    <location>
        <begin position="1"/>
        <end position="17"/>
    </location>
</feature>
<feature type="chain" id="PRO_5035225797" evidence="3">
    <location>
        <begin position="18"/>
        <end position="392"/>
    </location>
</feature>
<comment type="caution">
    <text evidence="4">The sequence shown here is derived from an EMBL/GenBank/DDBJ whole genome shotgun (WGS) entry which is preliminary data.</text>
</comment>
<sequence>MRTLLALTATVLACALARPLVPNEDTTPVRPGLKARNNHGPPKYISDYILPRLLLPRFEGYDDNLNPVPPETEVDHLDVDMDIMDSIPMQETESSPYYYGYVPRWIPESRQVYMKNILADSTNGKFTTREPLNDNFKSIYRRINSKPELSAIDTESKNFALSPLNKNYYVNKEIPVAPTQEIDVSENQNVNVIEQRKTRQNPNWSKQKSLIAENLDRLRTGFTQEDVEGTDSPKHIHVLETPPADPAESIYGVALIAATGLAFTMAFIGLAFGCLSKKAKAAADVDYPAYGVTGPTVDASGDRKLAQSAHMYHYQHQKQQIIAMERNGMEQRNGSVSDPESEEENEEGDYTVYECPGFATTGDMEVKNPLFKEDSTPAIPAKDEAAKSQPKE</sequence>
<reference evidence="4" key="1">
    <citation type="submission" date="2021-09" db="EMBL/GenBank/DDBJ databases">
        <authorList>
            <person name="Martin H S."/>
        </authorList>
    </citation>
    <scope>NUCLEOTIDE SEQUENCE</scope>
</reference>
<keyword evidence="5" id="KW-1185">Reference proteome</keyword>
<dbReference type="Pfam" id="PF06809">
    <property type="entry name" value="NPDC1"/>
    <property type="match status" value="1"/>
</dbReference>
<evidence type="ECO:0000256" key="2">
    <source>
        <dbReference type="SAM" id="Phobius"/>
    </source>
</evidence>
<name>A0A8J2MWW9_9NEOP</name>
<feature type="compositionally biased region" description="Acidic residues" evidence="1">
    <location>
        <begin position="339"/>
        <end position="349"/>
    </location>
</feature>
<accession>A0A8J2MWW9</accession>
<dbReference type="OrthoDB" id="6270617at2759"/>
<dbReference type="EMBL" id="CAKASE010000043">
    <property type="protein sequence ID" value="CAG9558399.1"/>
    <property type="molecule type" value="Genomic_DNA"/>
</dbReference>
<evidence type="ECO:0000313" key="5">
    <source>
        <dbReference type="Proteomes" id="UP000789524"/>
    </source>
</evidence>
<dbReference type="Proteomes" id="UP000789524">
    <property type="component" value="Unassembled WGS sequence"/>
</dbReference>
<organism evidence="4 5">
    <name type="scientific">Danaus chrysippus</name>
    <name type="common">African queen</name>
    <dbReference type="NCBI Taxonomy" id="151541"/>
    <lineage>
        <taxon>Eukaryota</taxon>
        <taxon>Metazoa</taxon>
        <taxon>Ecdysozoa</taxon>
        <taxon>Arthropoda</taxon>
        <taxon>Hexapoda</taxon>
        <taxon>Insecta</taxon>
        <taxon>Pterygota</taxon>
        <taxon>Neoptera</taxon>
        <taxon>Endopterygota</taxon>
        <taxon>Lepidoptera</taxon>
        <taxon>Glossata</taxon>
        <taxon>Ditrysia</taxon>
        <taxon>Papilionoidea</taxon>
        <taxon>Nymphalidae</taxon>
        <taxon>Danainae</taxon>
        <taxon>Danaini</taxon>
        <taxon>Danaina</taxon>
        <taxon>Danaus</taxon>
        <taxon>Anosia</taxon>
    </lineage>
</organism>
<gene>
    <name evidence="4" type="ORF">DCHRY22_LOCUS531</name>
</gene>
<dbReference type="PANTHER" id="PTHR23352:SF2">
    <property type="entry name" value="NEURAL PROLIFERATION DIFFERENTIATION AND CONTROL PROTEIN 1"/>
    <property type="match status" value="1"/>
</dbReference>
<keyword evidence="2" id="KW-1133">Transmembrane helix</keyword>
<evidence type="ECO:0000256" key="1">
    <source>
        <dbReference type="SAM" id="MobiDB-lite"/>
    </source>
</evidence>
<evidence type="ECO:0000256" key="3">
    <source>
        <dbReference type="SAM" id="SignalP"/>
    </source>
</evidence>
<keyword evidence="3" id="KW-0732">Signal</keyword>
<feature type="transmembrane region" description="Helical" evidence="2">
    <location>
        <begin position="250"/>
        <end position="272"/>
    </location>
</feature>
<feature type="region of interest" description="Disordered" evidence="1">
    <location>
        <begin position="364"/>
        <end position="392"/>
    </location>
</feature>
<dbReference type="InterPro" id="IPR009635">
    <property type="entry name" value="NPDC1"/>
</dbReference>
<keyword evidence="2" id="KW-0812">Transmembrane</keyword>
<evidence type="ECO:0000313" key="4">
    <source>
        <dbReference type="EMBL" id="CAG9558399.1"/>
    </source>
</evidence>
<dbReference type="PANTHER" id="PTHR23352">
    <property type="entry name" value="NEURAL PROLIFERATION DIFFERENTIATION AND CONTROL PROTEIN-1 NPDC-1 PROTEIN"/>
    <property type="match status" value="1"/>
</dbReference>
<dbReference type="GO" id="GO:0016020">
    <property type="term" value="C:membrane"/>
    <property type="evidence" value="ECO:0007669"/>
    <property type="project" value="InterPro"/>
</dbReference>
<proteinExistence type="predicted"/>
<feature type="region of interest" description="Disordered" evidence="1">
    <location>
        <begin position="329"/>
        <end position="349"/>
    </location>
</feature>
<protein>
    <submittedName>
        <fullName evidence="4">(African queen) hypothetical protein</fullName>
    </submittedName>
</protein>